<comment type="caution">
    <text evidence="2">The sequence shown here is derived from an EMBL/GenBank/DDBJ whole genome shotgun (WGS) entry which is preliminary data.</text>
</comment>
<protein>
    <recommendedName>
        <fullName evidence="4">DUF1275 domain-containing protein</fullName>
    </recommendedName>
</protein>
<accession>F1ZC08</accession>
<feature type="transmembrane region" description="Helical" evidence="1">
    <location>
        <begin position="82"/>
        <end position="101"/>
    </location>
</feature>
<evidence type="ECO:0000256" key="1">
    <source>
        <dbReference type="SAM" id="Phobius"/>
    </source>
</evidence>
<reference evidence="2 3" key="1">
    <citation type="journal article" date="2012" name="J. Bacteriol.">
        <title>Draft Genome Sequence of Novosphingobium nitrogenifigens Y88T.</title>
        <authorList>
            <person name="Strabala T.J."/>
            <person name="Macdonald L."/>
            <person name="Liu V."/>
            <person name="Smit A.M."/>
        </authorList>
    </citation>
    <scope>NUCLEOTIDE SEQUENCE [LARGE SCALE GENOMIC DNA]</scope>
    <source>
        <strain evidence="2 3">DSM 19370</strain>
    </source>
</reference>
<dbReference type="EMBL" id="AEWJ01000052">
    <property type="protein sequence ID" value="EGD57854.1"/>
    <property type="molecule type" value="Genomic_DNA"/>
</dbReference>
<dbReference type="eggNOG" id="COG3619">
    <property type="taxonomic scope" value="Bacteria"/>
</dbReference>
<organism evidence="2 3">
    <name type="scientific">Novosphingobium nitrogenifigens DSM 19370</name>
    <dbReference type="NCBI Taxonomy" id="983920"/>
    <lineage>
        <taxon>Bacteria</taxon>
        <taxon>Pseudomonadati</taxon>
        <taxon>Pseudomonadota</taxon>
        <taxon>Alphaproteobacteria</taxon>
        <taxon>Sphingomonadales</taxon>
        <taxon>Sphingomonadaceae</taxon>
        <taxon>Novosphingobium</taxon>
    </lineage>
</organism>
<dbReference type="Pfam" id="PF06912">
    <property type="entry name" value="DUF1275"/>
    <property type="match status" value="1"/>
</dbReference>
<dbReference type="OrthoDB" id="4272751at2"/>
<dbReference type="AlphaFoldDB" id="F1ZC08"/>
<feature type="transmembrane region" description="Helical" evidence="1">
    <location>
        <begin position="190"/>
        <end position="211"/>
    </location>
</feature>
<keyword evidence="3" id="KW-1185">Reference proteome</keyword>
<keyword evidence="1" id="KW-1133">Transmembrane helix</keyword>
<dbReference type="HOGENOM" id="CLU_061825_2_0_5"/>
<proteinExistence type="predicted"/>
<dbReference type="PANTHER" id="PTHR37488">
    <property type="entry name" value="DUF1275 DOMAIN-CONTAINING PROTEIN"/>
    <property type="match status" value="1"/>
</dbReference>
<feature type="transmembrane region" description="Helical" evidence="1">
    <location>
        <begin position="36"/>
        <end position="61"/>
    </location>
</feature>
<feature type="transmembrane region" description="Helical" evidence="1">
    <location>
        <begin position="107"/>
        <end position="125"/>
    </location>
</feature>
<dbReference type="Proteomes" id="UP000004728">
    <property type="component" value="Unassembled WGS sequence"/>
</dbReference>
<dbReference type="InParanoid" id="F1ZC08"/>
<keyword evidence="1" id="KW-0472">Membrane</keyword>
<name>F1ZC08_9SPHN</name>
<evidence type="ECO:0008006" key="4">
    <source>
        <dbReference type="Google" id="ProtNLM"/>
    </source>
</evidence>
<evidence type="ECO:0000313" key="2">
    <source>
        <dbReference type="EMBL" id="EGD57854.1"/>
    </source>
</evidence>
<evidence type="ECO:0000313" key="3">
    <source>
        <dbReference type="Proteomes" id="UP000004728"/>
    </source>
</evidence>
<keyword evidence="1" id="KW-0812">Transmembrane</keyword>
<gene>
    <name evidence="2" type="ORF">Y88_3181</name>
</gene>
<dbReference type="RefSeq" id="WP_008070769.1">
    <property type="nucleotide sequence ID" value="NZ_AQWK01000007.1"/>
</dbReference>
<dbReference type="STRING" id="983920.Y88_3181"/>
<dbReference type="InterPro" id="IPR010699">
    <property type="entry name" value="DUF1275"/>
</dbReference>
<sequence>MVFLLLALSGVTGLVDAVSILGLGKVFTANMTGNVVFLGFALVGTPGFVSDVFLLALGGFLAGSLLSGHLGRINAGRPLRRWLMQAALLEAGLLIAAGLYANGPDHGAGSHALAIIAMASVAMGLRNGTMRQLKVPDLTTTVLTLTLTGLAADSRMAGGHNPNWPRRVGAVLSILGGAALGAALTNRFGLLVPLSLAAGLTLGATMVFALLPASRALAST</sequence>
<feature type="transmembrane region" description="Helical" evidence="1">
    <location>
        <begin position="164"/>
        <end position="184"/>
    </location>
</feature>
<dbReference type="PANTHER" id="PTHR37488:SF2">
    <property type="entry name" value="DUF1275 DOMAIN-CONTAINING PROTEIN"/>
    <property type="match status" value="1"/>
</dbReference>